<protein>
    <submittedName>
        <fullName evidence="1">Uncharacterized protein</fullName>
    </submittedName>
</protein>
<evidence type="ECO:0000313" key="2">
    <source>
        <dbReference type="Proteomes" id="UP001163321"/>
    </source>
</evidence>
<evidence type="ECO:0000313" key="1">
    <source>
        <dbReference type="EMBL" id="KAI9905248.1"/>
    </source>
</evidence>
<organism evidence="1 2">
    <name type="scientific">Peronosclerospora sorghi</name>
    <dbReference type="NCBI Taxonomy" id="230839"/>
    <lineage>
        <taxon>Eukaryota</taxon>
        <taxon>Sar</taxon>
        <taxon>Stramenopiles</taxon>
        <taxon>Oomycota</taxon>
        <taxon>Peronosporomycetes</taxon>
        <taxon>Peronosporales</taxon>
        <taxon>Peronosporaceae</taxon>
        <taxon>Peronosclerospora</taxon>
    </lineage>
</organism>
<proteinExistence type="predicted"/>
<accession>A0ACC0VHB2</accession>
<dbReference type="Proteomes" id="UP001163321">
    <property type="component" value="Chromosome 9"/>
</dbReference>
<keyword evidence="2" id="KW-1185">Reference proteome</keyword>
<gene>
    <name evidence="1" type="ORF">PsorP6_013901</name>
</gene>
<sequence>MGCIKHQRRRVRDLQGTTHYAILESVRLVKTRLKTVDFFYKRLVATSGNPTTTSNVGCSKMVLVFCRPEVSFTW</sequence>
<dbReference type="EMBL" id="CM047588">
    <property type="protein sequence ID" value="KAI9905248.1"/>
    <property type="molecule type" value="Genomic_DNA"/>
</dbReference>
<reference evidence="1 2" key="1">
    <citation type="journal article" date="2022" name="bioRxiv">
        <title>The genome of the oomycete Peronosclerospora sorghi, a cosmopolitan pathogen of maize and sorghum, is inflated with dispersed pseudogenes.</title>
        <authorList>
            <person name="Fletcher K."/>
            <person name="Martin F."/>
            <person name="Isakeit T."/>
            <person name="Cavanaugh K."/>
            <person name="Magill C."/>
            <person name="Michelmore R."/>
        </authorList>
    </citation>
    <scope>NUCLEOTIDE SEQUENCE [LARGE SCALE GENOMIC DNA]</scope>
    <source>
        <strain evidence="1">P6</strain>
    </source>
</reference>
<name>A0ACC0VHB2_9STRA</name>
<comment type="caution">
    <text evidence="1">The sequence shown here is derived from an EMBL/GenBank/DDBJ whole genome shotgun (WGS) entry which is preliminary data.</text>
</comment>